<reference evidence="2" key="1">
    <citation type="submission" date="2025-08" db="UniProtKB">
        <authorList>
            <consortium name="RefSeq"/>
        </authorList>
    </citation>
    <scope>IDENTIFICATION</scope>
    <source>
        <tissue evidence="2">Silk gland</tissue>
    </source>
</reference>
<evidence type="ECO:0000313" key="2">
    <source>
        <dbReference type="RefSeq" id="XP_028032856.1"/>
    </source>
</evidence>
<dbReference type="RefSeq" id="XP_028032856.1">
    <property type="nucleotide sequence ID" value="XM_028177055.1"/>
</dbReference>
<name>A0A6J2JSQ5_BOMMA</name>
<sequence>MGALVAKALRPVKAFNIENRAHRVISKEKPTPAPRYPGNIEDLKRTLEADPNIDEKLDKKDPALDDRLKDVYVTSYGRSEDDVTRELRKKQSEVRPLPQDRKLVEDFEFGFREPEKIKYGRASLRQVVTFISAHQIDSKEASPDKIAFEYKLKLEDVESILKYFKTFEIYIPETKKTPAMFAGPAHLKKELIESQKKAIEEKSMLDAKTLRQKKS</sequence>
<dbReference type="GeneID" id="114245053"/>
<dbReference type="GO" id="GO:0005739">
    <property type="term" value="C:mitochondrion"/>
    <property type="evidence" value="ECO:0007669"/>
    <property type="project" value="TreeGrafter"/>
</dbReference>
<dbReference type="InterPro" id="IPR009622">
    <property type="entry name" value="NDUFAF4"/>
</dbReference>
<dbReference type="KEGG" id="bman:114245053"/>
<dbReference type="GO" id="GO:0032981">
    <property type="term" value="P:mitochondrial respiratory chain complex I assembly"/>
    <property type="evidence" value="ECO:0007669"/>
    <property type="project" value="InterPro"/>
</dbReference>
<keyword evidence="1" id="KW-1185">Reference proteome</keyword>
<dbReference type="Pfam" id="PF06784">
    <property type="entry name" value="UPF0240"/>
    <property type="match status" value="1"/>
</dbReference>
<dbReference type="PANTHER" id="PTHR13338">
    <property type="entry name" value="UPF0240 PROTEIN"/>
    <property type="match status" value="1"/>
</dbReference>
<protein>
    <submittedName>
        <fullName evidence="2">Protein NDUFAF4 homolog</fullName>
    </submittedName>
</protein>
<gene>
    <name evidence="2" type="primary">LOC114245053</name>
</gene>
<dbReference type="AlphaFoldDB" id="A0A6J2JSQ5"/>
<dbReference type="PANTHER" id="PTHR13338:SF4">
    <property type="entry name" value="NADH DEHYDROGENASE [UBIQUINONE] 1 ALPHA SUBCOMPLEX ASSEMBLY FACTOR 4"/>
    <property type="match status" value="1"/>
</dbReference>
<evidence type="ECO:0000313" key="1">
    <source>
        <dbReference type="Proteomes" id="UP000504629"/>
    </source>
</evidence>
<organism evidence="1 2">
    <name type="scientific">Bombyx mandarina</name>
    <name type="common">Wild silk moth</name>
    <name type="synonym">Wild silkworm</name>
    <dbReference type="NCBI Taxonomy" id="7092"/>
    <lineage>
        <taxon>Eukaryota</taxon>
        <taxon>Metazoa</taxon>
        <taxon>Ecdysozoa</taxon>
        <taxon>Arthropoda</taxon>
        <taxon>Hexapoda</taxon>
        <taxon>Insecta</taxon>
        <taxon>Pterygota</taxon>
        <taxon>Neoptera</taxon>
        <taxon>Endopterygota</taxon>
        <taxon>Lepidoptera</taxon>
        <taxon>Glossata</taxon>
        <taxon>Ditrysia</taxon>
        <taxon>Bombycoidea</taxon>
        <taxon>Bombycidae</taxon>
        <taxon>Bombycinae</taxon>
        <taxon>Bombyx</taxon>
    </lineage>
</organism>
<accession>A0A6J2JSQ5</accession>
<proteinExistence type="predicted"/>
<dbReference type="Proteomes" id="UP000504629">
    <property type="component" value="Unplaced"/>
</dbReference>
<dbReference type="OrthoDB" id="2434756at2759"/>